<feature type="active site" description="Nucleophile" evidence="14">
    <location>
        <position position="384"/>
    </location>
</feature>
<name>A0ABS5S9T0_9BACT</name>
<dbReference type="Pfam" id="PF22458">
    <property type="entry name" value="RsmF-B_ferredox"/>
    <property type="match status" value="1"/>
</dbReference>
<keyword evidence="9 14" id="KW-0949">S-adenosyl-L-methionine</keyword>
<dbReference type="RefSeq" id="WP_214174092.1">
    <property type="nucleotide sequence ID" value="NZ_JAHCVK010000001.1"/>
</dbReference>
<dbReference type="CDD" id="cd02440">
    <property type="entry name" value="AdoMet_MTases"/>
    <property type="match status" value="1"/>
</dbReference>
<keyword evidence="10 14" id="KW-0694">RNA-binding</keyword>
<keyword evidence="5" id="KW-0963">Cytoplasm</keyword>
<dbReference type="Proteomes" id="UP000756860">
    <property type="component" value="Unassembled WGS sequence"/>
</dbReference>
<comment type="caution">
    <text evidence="16">The sequence shown here is derived from an EMBL/GenBank/DDBJ whole genome shotgun (WGS) entry which is preliminary data.</text>
</comment>
<dbReference type="PRINTS" id="PR02008">
    <property type="entry name" value="RCMTFAMILY"/>
</dbReference>
<gene>
    <name evidence="16" type="primary">rsmB</name>
    <name evidence="16" type="ORF">KI810_03630</name>
</gene>
<organism evidence="16 17">
    <name type="scientific">Geomobilimonas luticola</name>
    <dbReference type="NCBI Taxonomy" id="1114878"/>
    <lineage>
        <taxon>Bacteria</taxon>
        <taxon>Pseudomonadati</taxon>
        <taxon>Thermodesulfobacteriota</taxon>
        <taxon>Desulfuromonadia</taxon>
        <taxon>Geobacterales</taxon>
        <taxon>Geobacteraceae</taxon>
        <taxon>Geomobilimonas</taxon>
    </lineage>
</organism>
<evidence type="ECO:0000256" key="2">
    <source>
        <dbReference type="ARBA" id="ARBA00004496"/>
    </source>
</evidence>
<dbReference type="InterPro" id="IPR004573">
    <property type="entry name" value="rRNA_ssu_MeTfrase_B"/>
</dbReference>
<dbReference type="InterPro" id="IPR029063">
    <property type="entry name" value="SAM-dependent_MTases_sf"/>
</dbReference>
<evidence type="ECO:0000256" key="6">
    <source>
        <dbReference type="ARBA" id="ARBA00022552"/>
    </source>
</evidence>
<dbReference type="GO" id="GO:0008168">
    <property type="term" value="F:methyltransferase activity"/>
    <property type="evidence" value="ECO:0007669"/>
    <property type="project" value="UniProtKB-KW"/>
</dbReference>
<dbReference type="EMBL" id="JAHCVK010000001">
    <property type="protein sequence ID" value="MBT0652132.1"/>
    <property type="molecule type" value="Genomic_DNA"/>
</dbReference>
<dbReference type="PROSITE" id="PS01153">
    <property type="entry name" value="NOL1_NOP2_SUN"/>
    <property type="match status" value="1"/>
</dbReference>
<evidence type="ECO:0000256" key="5">
    <source>
        <dbReference type="ARBA" id="ARBA00022490"/>
    </source>
</evidence>
<evidence type="ECO:0000313" key="17">
    <source>
        <dbReference type="Proteomes" id="UP000756860"/>
    </source>
</evidence>
<dbReference type="InterPro" id="IPR023267">
    <property type="entry name" value="RCMT"/>
</dbReference>
<dbReference type="Gene3D" id="1.10.940.10">
    <property type="entry name" value="NusB-like"/>
    <property type="match status" value="1"/>
</dbReference>
<dbReference type="Gene3D" id="3.40.50.150">
    <property type="entry name" value="Vaccinia Virus protein VP39"/>
    <property type="match status" value="1"/>
</dbReference>
<comment type="catalytic activity">
    <reaction evidence="13">
        <text>cytidine(967) in 16S rRNA + S-adenosyl-L-methionine = 5-methylcytidine(967) in 16S rRNA + S-adenosyl-L-homocysteine + H(+)</text>
        <dbReference type="Rhea" id="RHEA:42748"/>
        <dbReference type="Rhea" id="RHEA-COMP:10219"/>
        <dbReference type="Rhea" id="RHEA-COMP:10220"/>
        <dbReference type="ChEBI" id="CHEBI:15378"/>
        <dbReference type="ChEBI" id="CHEBI:57856"/>
        <dbReference type="ChEBI" id="CHEBI:59789"/>
        <dbReference type="ChEBI" id="CHEBI:74483"/>
        <dbReference type="ChEBI" id="CHEBI:82748"/>
        <dbReference type="EC" id="2.1.1.176"/>
    </reaction>
</comment>
<comment type="subcellular location">
    <subcellularLocation>
        <location evidence="2">Cytoplasm</location>
    </subcellularLocation>
</comment>
<feature type="binding site" evidence="14">
    <location>
        <begin position="261"/>
        <end position="267"/>
    </location>
    <ligand>
        <name>S-adenosyl-L-methionine</name>
        <dbReference type="ChEBI" id="CHEBI:59789"/>
    </ligand>
</feature>
<dbReference type="NCBIfam" id="NF011494">
    <property type="entry name" value="PRK14902.1"/>
    <property type="match status" value="1"/>
</dbReference>
<dbReference type="InterPro" id="IPR054728">
    <property type="entry name" value="RsmB-like_ferredoxin"/>
</dbReference>
<evidence type="ECO:0000256" key="14">
    <source>
        <dbReference type="PROSITE-ProRule" id="PRU01023"/>
    </source>
</evidence>
<evidence type="ECO:0000256" key="8">
    <source>
        <dbReference type="ARBA" id="ARBA00022679"/>
    </source>
</evidence>
<comment type="similarity">
    <text evidence="3 14">Belongs to the class I-like SAM-binding methyltransferase superfamily. RsmB/NOP family.</text>
</comment>
<protein>
    <recommendedName>
        <fullName evidence="4">16S rRNA (cytosine(967)-C(5))-methyltransferase</fullName>
        <ecNumber evidence="4">2.1.1.176</ecNumber>
    </recommendedName>
    <alternativeName>
        <fullName evidence="11">16S rRNA m5C967 methyltransferase</fullName>
    </alternativeName>
    <alternativeName>
        <fullName evidence="12">rRNA (cytosine-C(5)-)-methyltransferase RsmB</fullName>
    </alternativeName>
</protein>
<dbReference type="SUPFAM" id="SSF53335">
    <property type="entry name" value="S-adenosyl-L-methionine-dependent methyltransferases"/>
    <property type="match status" value="1"/>
</dbReference>
<dbReference type="Pfam" id="PF01189">
    <property type="entry name" value="Methyltr_RsmB-F"/>
    <property type="match status" value="1"/>
</dbReference>
<evidence type="ECO:0000256" key="11">
    <source>
        <dbReference type="ARBA" id="ARBA00030399"/>
    </source>
</evidence>
<comment type="function">
    <text evidence="1">Specifically methylates the cytosine at position 967 (m5C967) of 16S rRNA.</text>
</comment>
<evidence type="ECO:0000256" key="9">
    <source>
        <dbReference type="ARBA" id="ARBA00022691"/>
    </source>
</evidence>
<dbReference type="EC" id="2.1.1.176" evidence="4"/>
<dbReference type="PROSITE" id="PS51686">
    <property type="entry name" value="SAM_MT_RSMB_NOP"/>
    <property type="match status" value="1"/>
</dbReference>
<keyword evidence="7 14" id="KW-0489">Methyltransferase</keyword>
<evidence type="ECO:0000256" key="10">
    <source>
        <dbReference type="ARBA" id="ARBA00022884"/>
    </source>
</evidence>
<evidence type="ECO:0000256" key="3">
    <source>
        <dbReference type="ARBA" id="ARBA00007494"/>
    </source>
</evidence>
<feature type="domain" description="SAM-dependent MTase RsmB/NOP-type" evidence="15">
    <location>
        <begin position="171"/>
        <end position="447"/>
    </location>
</feature>
<evidence type="ECO:0000256" key="12">
    <source>
        <dbReference type="ARBA" id="ARBA00031088"/>
    </source>
</evidence>
<dbReference type="InterPro" id="IPR035926">
    <property type="entry name" value="NusB-like_sf"/>
</dbReference>
<feature type="binding site" evidence="14">
    <location>
        <position position="285"/>
    </location>
    <ligand>
        <name>S-adenosyl-L-methionine</name>
        <dbReference type="ChEBI" id="CHEBI:59789"/>
    </ligand>
</feature>
<proteinExistence type="inferred from homology"/>
<evidence type="ECO:0000256" key="1">
    <source>
        <dbReference type="ARBA" id="ARBA00002724"/>
    </source>
</evidence>
<dbReference type="Pfam" id="PF01029">
    <property type="entry name" value="NusB"/>
    <property type="match status" value="1"/>
</dbReference>
<dbReference type="SUPFAM" id="SSF48013">
    <property type="entry name" value="NusB-like"/>
    <property type="match status" value="1"/>
</dbReference>
<dbReference type="PANTHER" id="PTHR22807:SF61">
    <property type="entry name" value="NOL1_NOP2_SUN FAMILY PROTEIN _ ANTITERMINATION NUSB DOMAIN-CONTAINING PROTEIN"/>
    <property type="match status" value="1"/>
</dbReference>
<evidence type="ECO:0000256" key="4">
    <source>
        <dbReference type="ARBA" id="ARBA00012140"/>
    </source>
</evidence>
<dbReference type="InterPro" id="IPR018314">
    <property type="entry name" value="RsmB/NOL1/NOP2-like_CS"/>
</dbReference>
<accession>A0ABS5S9T0</accession>
<dbReference type="Gene3D" id="3.30.70.1170">
    <property type="entry name" value="Sun protein, domain 3"/>
    <property type="match status" value="1"/>
</dbReference>
<keyword evidence="17" id="KW-1185">Reference proteome</keyword>
<reference evidence="16 17" key="1">
    <citation type="submission" date="2021-05" db="EMBL/GenBank/DDBJ databases">
        <title>The draft genome of Geobacter luticola JCM 17780.</title>
        <authorList>
            <person name="Xu Z."/>
            <person name="Masuda Y."/>
            <person name="Itoh H."/>
            <person name="Senoo K."/>
        </authorList>
    </citation>
    <scope>NUCLEOTIDE SEQUENCE [LARGE SCALE GENOMIC DNA]</scope>
    <source>
        <strain evidence="16 17">JCM 17780</strain>
    </source>
</reference>
<evidence type="ECO:0000256" key="13">
    <source>
        <dbReference type="ARBA" id="ARBA00047283"/>
    </source>
</evidence>
<feature type="binding site" evidence="14">
    <location>
        <position position="331"/>
    </location>
    <ligand>
        <name>S-adenosyl-L-methionine</name>
        <dbReference type="ChEBI" id="CHEBI:59789"/>
    </ligand>
</feature>
<evidence type="ECO:0000256" key="7">
    <source>
        <dbReference type="ARBA" id="ARBA00022603"/>
    </source>
</evidence>
<evidence type="ECO:0000313" key="16">
    <source>
        <dbReference type="EMBL" id="MBT0652132.1"/>
    </source>
</evidence>
<feature type="binding site" evidence="14">
    <location>
        <position position="312"/>
    </location>
    <ligand>
        <name>S-adenosyl-L-methionine</name>
        <dbReference type="ChEBI" id="CHEBI:59789"/>
    </ligand>
</feature>
<keyword evidence="6" id="KW-0698">rRNA processing</keyword>
<evidence type="ECO:0000259" key="15">
    <source>
        <dbReference type="PROSITE" id="PS51686"/>
    </source>
</evidence>
<dbReference type="NCBIfam" id="TIGR00563">
    <property type="entry name" value="rsmB"/>
    <property type="match status" value="1"/>
</dbReference>
<keyword evidence="8 14" id="KW-0808">Transferase</keyword>
<dbReference type="InterPro" id="IPR001678">
    <property type="entry name" value="MeTrfase_RsmB-F_NOP2_dom"/>
</dbReference>
<sequence>MTTTPRRAAFDILLRIEKERSYADILLDHELTHGTLQGPDRGLLTELVYGVLRRQGTLDHVIDQFASQKCSRLERSVHLLLRLGLYQLLYLDRIPTAAAVHATVELAKTLAPRASGFINAVLRQADRERQNIRFPDPVNKPAAYLAAAWSEPAWLTARWLDQLGREEAEALARAMVEPAPFTIRANTLRTSRDELQARLAGEGITATPCRYSPDGVRVDTPTAIGRLASFREGLCTVQDESSQLAAIFLDPKPGERILDLCAAPGGKSTHLAQRMGNSGTILACDIGARKLRLIEETAHRLGITIITTRPVDGTKPLTDLQGERFDRILVDAPCSGLGVIRRNPEGKWWKSPADITALARTQRAILHNAAEILMPGGTLLYGVCSTDREETDTVIEDFLSEQGEFVVEDLRELFPSHRELFTDRGFFRSWPHRHGMDGFFAARLKRLS</sequence>
<dbReference type="GO" id="GO:0032259">
    <property type="term" value="P:methylation"/>
    <property type="evidence" value="ECO:0007669"/>
    <property type="project" value="UniProtKB-KW"/>
</dbReference>
<dbReference type="PANTHER" id="PTHR22807">
    <property type="entry name" value="NOP2 YEAST -RELATED NOL1/NOP2/FMU SUN DOMAIN-CONTAINING"/>
    <property type="match status" value="1"/>
</dbReference>
<dbReference type="InterPro" id="IPR006027">
    <property type="entry name" value="NusB_RsmB_TIM44"/>
</dbReference>
<dbReference type="InterPro" id="IPR049560">
    <property type="entry name" value="MeTrfase_RsmB-F_NOP2_cat"/>
</dbReference>